<feature type="signal peptide" evidence="7">
    <location>
        <begin position="1"/>
        <end position="21"/>
    </location>
</feature>
<evidence type="ECO:0000256" key="7">
    <source>
        <dbReference type="SAM" id="SignalP"/>
    </source>
</evidence>
<dbReference type="GO" id="GO:0016020">
    <property type="term" value="C:membrane"/>
    <property type="evidence" value="ECO:0007669"/>
    <property type="project" value="UniProtKB-SubCell"/>
</dbReference>
<feature type="domain" description="Cytochrome C biogenesis protein transmembrane" evidence="8">
    <location>
        <begin position="272"/>
        <end position="482"/>
    </location>
</feature>
<dbReference type="InterPro" id="IPR028250">
    <property type="entry name" value="DsbDN"/>
</dbReference>
<evidence type="ECO:0000256" key="4">
    <source>
        <dbReference type="ARBA" id="ARBA00022989"/>
    </source>
</evidence>
<dbReference type="AlphaFoldDB" id="A0A838YWS8"/>
<feature type="transmembrane region" description="Helical" evidence="6">
    <location>
        <begin position="315"/>
        <end position="335"/>
    </location>
</feature>
<protein>
    <submittedName>
        <fullName evidence="10">Thioredoxin family protein</fullName>
    </submittedName>
</protein>
<dbReference type="PANTHER" id="PTHR32234:SF3">
    <property type="entry name" value="SUPPRESSION OF COPPER SENSITIVITY PROTEIN"/>
    <property type="match status" value="1"/>
</dbReference>
<proteinExistence type="predicted"/>
<evidence type="ECO:0000256" key="5">
    <source>
        <dbReference type="ARBA" id="ARBA00023136"/>
    </source>
</evidence>
<dbReference type="Pfam" id="PF13899">
    <property type="entry name" value="Thioredoxin_7"/>
    <property type="match status" value="1"/>
</dbReference>
<feature type="transmembrane region" description="Helical" evidence="6">
    <location>
        <begin position="518"/>
        <end position="535"/>
    </location>
</feature>
<evidence type="ECO:0000313" key="10">
    <source>
        <dbReference type="EMBL" id="MBA4723825.1"/>
    </source>
</evidence>
<feature type="domain" description="Thiol:disulfide interchange protein DsbD N-terminal" evidence="9">
    <location>
        <begin position="42"/>
        <end position="145"/>
    </location>
</feature>
<organism evidence="10 11">
    <name type="scientific">SAR86 cluster bacterium</name>
    <dbReference type="NCBI Taxonomy" id="2030880"/>
    <lineage>
        <taxon>Bacteria</taxon>
        <taxon>Pseudomonadati</taxon>
        <taxon>Pseudomonadota</taxon>
        <taxon>Gammaproteobacteria</taxon>
        <taxon>SAR86 cluster</taxon>
    </lineage>
</organism>
<dbReference type="PANTHER" id="PTHR32234">
    <property type="entry name" value="THIOL:DISULFIDE INTERCHANGE PROTEIN DSBD"/>
    <property type="match status" value="1"/>
</dbReference>
<dbReference type="Pfam" id="PF02683">
    <property type="entry name" value="DsbD_TM"/>
    <property type="match status" value="1"/>
</dbReference>
<sequence>MIRLNMKKILFLIFLFPSLFANQIVVDTGHANVSLVKNSYDLKADGSYVGIKFELDKKWHTYWKNPGDSGGPLQIAWELPNQFKLDQISWPKPELIPYPPLMTYGYNNEVIFPFKVIQYELNTNEEISVSVDFLICADVCIPEKAYINTSIADIPLDNKLDFFIEQVPSITLPTEAYLSGNTLELKFSKTDKSIDRVYFYSDIENVVEHAAVQKLTEEEYNYSLKIKLFDSSKLSGISGIIVIDGKPFKVKSNVVNAPEIELFDKLTLLQAVLFAFIGGLILNLMPCVFPVISLKVLSFVAMGGESLSKIRLHSVSFAFGVVVTFLSIALAIILLKQSGSVLGWGFQLQSPVVVSILALIMFLIGLVLLMDINIGTSLTRLGASSDKNPNYMNSFFTGVLAVIVASPCTAPFMGAAIGYAILQPAIITLPVFLSLALGFAFPYLLLTANPGLISSIPKPGKWMETLKEFFAFPMFATSLWLLWVFSIQVDSDQLISLLICFFVVSIFMWVYKTFTNQIIIFGSSLLTILFLFTQINNFSTSQETSSKLNDSMDSWYFGIEKEFQELQQAYFINYTAAWCITCQANDKVALSRMKVKEFMAANDIKYVVADWTNKDRDILDALNIYGRSGVPLYVYWKPGMKKPYILPAILTEKIVLDALKN</sequence>
<reference evidence="10 11" key="1">
    <citation type="submission" date="2020-06" db="EMBL/GenBank/DDBJ databases">
        <title>Dysbiosis in marine aquaculture revealed through microbiome analysis: reverse ecology for environmental sustainability.</title>
        <authorList>
            <person name="Haro-Moreno J.M."/>
            <person name="Coutinho F.H."/>
            <person name="Zaragoza-Solas A."/>
            <person name="Picazo A."/>
            <person name="Almagro-Moreno S."/>
            <person name="Lopez-Perez M."/>
        </authorList>
    </citation>
    <scope>NUCLEOTIDE SEQUENCE [LARGE SCALE GENOMIC DNA]</scope>
    <source>
        <strain evidence="10">MCMED-G42</strain>
    </source>
</reference>
<comment type="subcellular location">
    <subcellularLocation>
        <location evidence="1">Membrane</location>
        <topology evidence="1">Multi-pass membrane protein</topology>
    </subcellularLocation>
</comment>
<dbReference type="GO" id="GO:0015035">
    <property type="term" value="F:protein-disulfide reductase activity"/>
    <property type="evidence" value="ECO:0007669"/>
    <property type="project" value="TreeGrafter"/>
</dbReference>
<feature type="transmembrane region" description="Helical" evidence="6">
    <location>
        <begin position="469"/>
        <end position="487"/>
    </location>
</feature>
<evidence type="ECO:0000256" key="2">
    <source>
        <dbReference type="ARBA" id="ARBA00022692"/>
    </source>
</evidence>
<feature type="transmembrane region" description="Helical" evidence="6">
    <location>
        <begin position="395"/>
        <end position="421"/>
    </location>
</feature>
<feature type="chain" id="PRO_5032456912" evidence="7">
    <location>
        <begin position="22"/>
        <end position="661"/>
    </location>
</feature>
<accession>A0A838YWS8</accession>
<evidence type="ECO:0000259" key="8">
    <source>
        <dbReference type="Pfam" id="PF02683"/>
    </source>
</evidence>
<dbReference type="GO" id="GO:0017004">
    <property type="term" value="P:cytochrome complex assembly"/>
    <property type="evidence" value="ECO:0007669"/>
    <property type="project" value="UniProtKB-KW"/>
</dbReference>
<dbReference type="GO" id="GO:0045454">
    <property type="term" value="P:cell redox homeostasis"/>
    <property type="evidence" value="ECO:0007669"/>
    <property type="project" value="TreeGrafter"/>
</dbReference>
<gene>
    <name evidence="10" type="ORF">H2021_01270</name>
</gene>
<dbReference type="Pfam" id="PF11412">
    <property type="entry name" value="DsbD_N"/>
    <property type="match status" value="1"/>
</dbReference>
<evidence type="ECO:0000256" key="6">
    <source>
        <dbReference type="SAM" id="Phobius"/>
    </source>
</evidence>
<comment type="caution">
    <text evidence="10">The sequence shown here is derived from an EMBL/GenBank/DDBJ whole genome shotgun (WGS) entry which is preliminary data.</text>
</comment>
<keyword evidence="3" id="KW-0201">Cytochrome c-type biogenesis</keyword>
<feature type="transmembrane region" description="Helical" evidence="6">
    <location>
        <begin position="268"/>
        <end position="294"/>
    </location>
</feature>
<dbReference type="InterPro" id="IPR003834">
    <property type="entry name" value="Cyt_c_assmbl_TM_dom"/>
</dbReference>
<keyword evidence="7" id="KW-0732">Signal</keyword>
<evidence type="ECO:0000256" key="1">
    <source>
        <dbReference type="ARBA" id="ARBA00004141"/>
    </source>
</evidence>
<name>A0A838YWS8_9GAMM</name>
<feature type="transmembrane region" description="Helical" evidence="6">
    <location>
        <begin position="355"/>
        <end position="374"/>
    </location>
</feature>
<dbReference type="Gene3D" id="3.40.30.10">
    <property type="entry name" value="Glutaredoxin"/>
    <property type="match status" value="1"/>
</dbReference>
<feature type="transmembrane region" description="Helical" evidence="6">
    <location>
        <begin position="427"/>
        <end position="448"/>
    </location>
</feature>
<evidence type="ECO:0000256" key="3">
    <source>
        <dbReference type="ARBA" id="ARBA00022748"/>
    </source>
</evidence>
<keyword evidence="2 6" id="KW-0812">Transmembrane</keyword>
<keyword evidence="4 6" id="KW-1133">Transmembrane helix</keyword>
<dbReference type="SUPFAM" id="SSF52833">
    <property type="entry name" value="Thioredoxin-like"/>
    <property type="match status" value="1"/>
</dbReference>
<evidence type="ECO:0000259" key="9">
    <source>
        <dbReference type="Pfam" id="PF11412"/>
    </source>
</evidence>
<dbReference type="InterPro" id="IPR036249">
    <property type="entry name" value="Thioredoxin-like_sf"/>
</dbReference>
<feature type="transmembrane region" description="Helical" evidence="6">
    <location>
        <begin position="493"/>
        <end position="511"/>
    </location>
</feature>
<evidence type="ECO:0000313" key="11">
    <source>
        <dbReference type="Proteomes" id="UP000585327"/>
    </source>
</evidence>
<dbReference type="EMBL" id="JACETM010000006">
    <property type="protein sequence ID" value="MBA4723825.1"/>
    <property type="molecule type" value="Genomic_DNA"/>
</dbReference>
<dbReference type="Proteomes" id="UP000585327">
    <property type="component" value="Unassembled WGS sequence"/>
</dbReference>
<keyword evidence="5 6" id="KW-0472">Membrane</keyword>